<gene>
    <name evidence="1" type="ORF">JCM17846_07460</name>
</gene>
<name>A0A5A7N5R9_9PROT</name>
<dbReference type="RefSeq" id="WP_042084431.1">
    <property type="nucleotide sequence ID" value="NZ_BKCN01000002.1"/>
</dbReference>
<evidence type="ECO:0000313" key="1">
    <source>
        <dbReference type="EMBL" id="GER03064.1"/>
    </source>
</evidence>
<dbReference type="Proteomes" id="UP000324996">
    <property type="component" value="Unassembled WGS sequence"/>
</dbReference>
<reference evidence="1 2" key="1">
    <citation type="submission" date="2019-09" db="EMBL/GenBank/DDBJ databases">
        <title>NBRP : Genome information of microbial organism related human and environment.</title>
        <authorList>
            <person name="Hattori M."/>
            <person name="Oshima K."/>
            <person name="Inaba H."/>
            <person name="Suda W."/>
            <person name="Sakamoto M."/>
            <person name="Iino T."/>
            <person name="Kitahara M."/>
            <person name="Oshida Y."/>
            <person name="Iida T."/>
            <person name="Kudo T."/>
            <person name="Itoh T."/>
            <person name="Ohkuma M."/>
        </authorList>
    </citation>
    <scope>NUCLEOTIDE SEQUENCE [LARGE SCALE GENOMIC DNA]</scope>
    <source>
        <strain evidence="1 2">Q-1</strain>
    </source>
</reference>
<dbReference type="InterPro" id="IPR021497">
    <property type="entry name" value="GTA_holin_3TM"/>
</dbReference>
<dbReference type="EMBL" id="BKCN01000002">
    <property type="protein sequence ID" value="GER03064.1"/>
    <property type="molecule type" value="Genomic_DNA"/>
</dbReference>
<comment type="caution">
    <text evidence="1">The sequence shown here is derived from an EMBL/GenBank/DDBJ whole genome shotgun (WGS) entry which is preliminary data.</text>
</comment>
<dbReference type="Pfam" id="PF11351">
    <property type="entry name" value="GTA_holin_3TM"/>
    <property type="match status" value="1"/>
</dbReference>
<sequence length="136" mass="14633">MPLPLITGLADKLFGIVDSLVTDKDQAALLKHELDMTLSKLNLAQMAVNAEEARHASLFVAGWRPFIGWVCGAALAWEFIGAPVGQWALTAAGLELTYALPQVASGDLMELVLAMLGLAGLRSYEKRAGVSRTRIR</sequence>
<protein>
    <recommendedName>
        <fullName evidence="3">Holin</fullName>
    </recommendedName>
</protein>
<evidence type="ECO:0008006" key="3">
    <source>
        <dbReference type="Google" id="ProtNLM"/>
    </source>
</evidence>
<proteinExistence type="predicted"/>
<keyword evidence="2" id="KW-1185">Reference proteome</keyword>
<accession>A0A5A7N5R9</accession>
<evidence type="ECO:0000313" key="2">
    <source>
        <dbReference type="Proteomes" id="UP000324996"/>
    </source>
</evidence>
<dbReference type="AlphaFoldDB" id="A0A5A7N5R9"/>
<organism evidence="1 2">
    <name type="scientific">Iodidimonas nitroreducens</name>
    <dbReference type="NCBI Taxonomy" id="1236968"/>
    <lineage>
        <taxon>Bacteria</taxon>
        <taxon>Pseudomonadati</taxon>
        <taxon>Pseudomonadota</taxon>
        <taxon>Alphaproteobacteria</taxon>
        <taxon>Iodidimonadales</taxon>
        <taxon>Iodidimonadaceae</taxon>
        <taxon>Iodidimonas</taxon>
    </lineage>
</organism>